<protein>
    <submittedName>
        <fullName evidence="1">Uncharacterized protein</fullName>
    </submittedName>
</protein>
<organism evidence="1 2">
    <name type="scientific">Streptomyces canus</name>
    <dbReference type="NCBI Taxonomy" id="58343"/>
    <lineage>
        <taxon>Bacteria</taxon>
        <taxon>Bacillati</taxon>
        <taxon>Actinomycetota</taxon>
        <taxon>Actinomycetes</taxon>
        <taxon>Kitasatosporales</taxon>
        <taxon>Streptomycetaceae</taxon>
        <taxon>Streptomyces</taxon>
        <taxon>Streptomyces aurantiacus group</taxon>
    </lineage>
</organism>
<name>A0A101RNT8_9ACTN</name>
<accession>A0A101RNT8</accession>
<gene>
    <name evidence="1" type="ORF">AQJ46_42185</name>
</gene>
<dbReference type="Proteomes" id="UP000053669">
    <property type="component" value="Unassembled WGS sequence"/>
</dbReference>
<evidence type="ECO:0000313" key="2">
    <source>
        <dbReference type="Proteomes" id="UP000053669"/>
    </source>
</evidence>
<comment type="caution">
    <text evidence="1">The sequence shown here is derived from an EMBL/GenBank/DDBJ whole genome shotgun (WGS) entry which is preliminary data.</text>
</comment>
<dbReference type="EMBL" id="LMWU01000055">
    <property type="protein sequence ID" value="KUN58885.1"/>
    <property type="molecule type" value="Genomic_DNA"/>
</dbReference>
<dbReference type="AlphaFoldDB" id="A0A101RNT8"/>
<reference evidence="1 2" key="1">
    <citation type="submission" date="2015-10" db="EMBL/GenBank/DDBJ databases">
        <title>Draft genome sequence of Streptomyces canus DSM 40017, type strain for the species Streptomyces canus.</title>
        <authorList>
            <person name="Ruckert C."/>
            <person name="Winkler A."/>
            <person name="Kalinowski J."/>
            <person name="Kampfer P."/>
            <person name="Glaeser S."/>
        </authorList>
    </citation>
    <scope>NUCLEOTIDE SEQUENCE [LARGE SCALE GENOMIC DNA]</scope>
    <source>
        <strain evidence="1 2">DSM 40017</strain>
    </source>
</reference>
<evidence type="ECO:0000313" key="1">
    <source>
        <dbReference type="EMBL" id="KUN58885.1"/>
    </source>
</evidence>
<proteinExistence type="predicted"/>
<sequence>MPPHRILPPRSDRMYMELDSTDADTLVVSWHKDALEALAAYPYEAAALLWLALKQAEVFRPDGPKTNNFGLALILMPIYFLTAGEVGEAVERLIARGFLERADEDSVYIDPVAIRVIGRRELSARFRMDWNAEKASAPVPGQLDEADGETSAG</sequence>